<sequence>MIETKKENIVTLTIAKKEELQKFKKELQESFTYAVVKEFGDDSDKSIPSDKTIEESFNAKGAIVYHILSDGKKVGGTVVVIDKETQHNSLDLLFINIDAHSNGIGYRAWKAIEENHPETKVWETHTPYFEKRNIHFYVNKCGFKIVEYLNKNHLGSHESEDEELPGGEDFFRFEKVIHQ</sequence>
<dbReference type="EMBL" id="FQXU01000005">
    <property type="protein sequence ID" value="SHI07675.1"/>
    <property type="molecule type" value="Genomic_DNA"/>
</dbReference>
<dbReference type="Pfam" id="PF00583">
    <property type="entry name" value="Acetyltransf_1"/>
    <property type="match status" value="1"/>
</dbReference>
<dbReference type="InterPro" id="IPR000182">
    <property type="entry name" value="GNAT_dom"/>
</dbReference>
<gene>
    <name evidence="2" type="ORF">SAMN02745941_01897</name>
</gene>
<dbReference type="RefSeq" id="WP_073018911.1">
    <property type="nucleotide sequence ID" value="NZ_FQXU01000005.1"/>
</dbReference>
<protein>
    <recommendedName>
        <fullName evidence="1">N-acetyltransferase domain-containing protein</fullName>
    </recommendedName>
</protein>
<dbReference type="InterPro" id="IPR016181">
    <property type="entry name" value="Acyl_CoA_acyltransferase"/>
</dbReference>
<proteinExistence type="predicted"/>
<evidence type="ECO:0000259" key="1">
    <source>
        <dbReference type="PROSITE" id="PS51186"/>
    </source>
</evidence>
<dbReference type="Gene3D" id="3.40.630.30">
    <property type="match status" value="1"/>
</dbReference>
<evidence type="ECO:0000313" key="2">
    <source>
        <dbReference type="EMBL" id="SHI07675.1"/>
    </source>
</evidence>
<accession>A0A1M5Y6G4</accession>
<dbReference type="SUPFAM" id="SSF55729">
    <property type="entry name" value="Acyl-CoA N-acyltransferases (Nat)"/>
    <property type="match status" value="1"/>
</dbReference>
<dbReference type="Proteomes" id="UP000184241">
    <property type="component" value="Unassembled WGS sequence"/>
</dbReference>
<dbReference type="AlphaFoldDB" id="A0A1M5Y6G4"/>
<dbReference type="PROSITE" id="PS51186">
    <property type="entry name" value="GNAT"/>
    <property type="match status" value="1"/>
</dbReference>
<organism evidence="2 3">
    <name type="scientific">Clostridium intestinale DSM 6191</name>
    <dbReference type="NCBI Taxonomy" id="1121320"/>
    <lineage>
        <taxon>Bacteria</taxon>
        <taxon>Bacillati</taxon>
        <taxon>Bacillota</taxon>
        <taxon>Clostridia</taxon>
        <taxon>Eubacteriales</taxon>
        <taxon>Clostridiaceae</taxon>
        <taxon>Clostridium</taxon>
    </lineage>
</organism>
<feature type="domain" description="N-acetyltransferase" evidence="1">
    <location>
        <begin position="10"/>
        <end position="165"/>
    </location>
</feature>
<name>A0A1M5Y6G4_9CLOT</name>
<evidence type="ECO:0000313" key="3">
    <source>
        <dbReference type="Proteomes" id="UP000184241"/>
    </source>
</evidence>
<reference evidence="2 3" key="1">
    <citation type="submission" date="2016-11" db="EMBL/GenBank/DDBJ databases">
        <authorList>
            <person name="Jaros S."/>
            <person name="Januszkiewicz K."/>
            <person name="Wedrychowicz H."/>
        </authorList>
    </citation>
    <scope>NUCLEOTIDE SEQUENCE [LARGE SCALE GENOMIC DNA]</scope>
    <source>
        <strain evidence="2 3">DSM 6191</strain>
    </source>
</reference>
<dbReference type="GO" id="GO:0016747">
    <property type="term" value="F:acyltransferase activity, transferring groups other than amino-acyl groups"/>
    <property type="evidence" value="ECO:0007669"/>
    <property type="project" value="InterPro"/>
</dbReference>